<organism evidence="3 4">
    <name type="scientific">Porphyromonas gulae</name>
    <dbReference type="NCBI Taxonomy" id="111105"/>
    <lineage>
        <taxon>Bacteria</taxon>
        <taxon>Pseudomonadati</taxon>
        <taxon>Bacteroidota</taxon>
        <taxon>Bacteroidia</taxon>
        <taxon>Bacteroidales</taxon>
        <taxon>Porphyromonadaceae</taxon>
        <taxon>Porphyromonas</taxon>
    </lineage>
</organism>
<dbReference type="InterPro" id="IPR045951">
    <property type="entry name" value="DUF6371"/>
</dbReference>
<evidence type="ECO:0008006" key="5">
    <source>
        <dbReference type="Google" id="ProtNLM"/>
    </source>
</evidence>
<sequence>MNNYRFKLEPYKGVQTRHTCPSCERPRCFARYIDTEGKIEFPDNVGRCDHEQRCGYHFTPKAYFAEHPAMKEELHSTSELIHKPVVLAPPSFIDREMMEKTLKGYELNNLYLFLCGRLGKENALQLMQHYHVGTSRHWSGATVFWQIDTRGQVRAGKIMLYDPETGKRIKKPFNHITWVHSLLNRPNYNLRQCLFGEHLLSQETQKTVALVESEKTALIASHYLPQYLWLATGGKHGCFKSRSLTPLLGRNVILFPDLGATAYWQEKMLVMQSMGIEVQLFDYLEKYAPSKDQHEGYDIADYLLQIKTKESVLSELIQRNPALKLLVEKLERRVVEEARPTKPPLRKRGLRR</sequence>
<dbReference type="AlphaFoldDB" id="A0A0A2EYX5"/>
<comment type="caution">
    <text evidence="3">The sequence shown here is derived from an EMBL/GenBank/DDBJ whole genome shotgun (WGS) entry which is preliminary data.</text>
</comment>
<evidence type="ECO:0000259" key="2">
    <source>
        <dbReference type="Pfam" id="PF21957"/>
    </source>
</evidence>
<dbReference type="Proteomes" id="UP000030130">
    <property type="component" value="Unassembled WGS sequence"/>
</dbReference>
<feature type="domain" description="Zinc beta-ribbon finger putative" evidence="2">
    <location>
        <begin position="4"/>
        <end position="68"/>
    </location>
</feature>
<dbReference type="EMBL" id="JRAI01000079">
    <property type="protein sequence ID" value="KGN84091.1"/>
    <property type="molecule type" value="Genomic_DNA"/>
</dbReference>
<dbReference type="OrthoDB" id="1068350at2"/>
<proteinExistence type="predicted"/>
<dbReference type="Pfam" id="PF19898">
    <property type="entry name" value="DUF6371"/>
    <property type="match status" value="1"/>
</dbReference>
<evidence type="ECO:0000259" key="1">
    <source>
        <dbReference type="Pfam" id="PF19898"/>
    </source>
</evidence>
<evidence type="ECO:0000313" key="4">
    <source>
        <dbReference type="Proteomes" id="UP000030130"/>
    </source>
</evidence>
<feature type="domain" description="DUF6371" evidence="1">
    <location>
        <begin position="108"/>
        <end position="258"/>
    </location>
</feature>
<reference evidence="3 4" key="1">
    <citation type="submission" date="2014-08" db="EMBL/GenBank/DDBJ databases">
        <title>Porphyromonas gulae strain:COT-052_OH1451 Genome sequencing.</title>
        <authorList>
            <person name="Wallis C."/>
            <person name="Deusch O."/>
            <person name="O'Flynn C."/>
            <person name="Davis I."/>
            <person name="Jospin G."/>
            <person name="Darling A.E."/>
            <person name="Coil D.A."/>
            <person name="Alexiev A."/>
            <person name="Horsfall A."/>
            <person name="Kirkwood N."/>
            <person name="Harris S."/>
            <person name="Eisen J.A."/>
        </authorList>
    </citation>
    <scope>NUCLEOTIDE SEQUENCE [LARGE SCALE GENOMIC DNA]</scope>
    <source>
        <strain evidence="4">COT-052 OH1451</strain>
    </source>
</reference>
<dbReference type="STRING" id="111105.HR09_06665"/>
<dbReference type="NCBIfam" id="NF040506">
    <property type="entry name" value="PG0870_Nterm"/>
    <property type="match status" value="1"/>
</dbReference>
<dbReference type="Pfam" id="PF21957">
    <property type="entry name" value="Zn_ribbon_16"/>
    <property type="match status" value="1"/>
</dbReference>
<accession>A0A0A2EYX5</accession>
<evidence type="ECO:0000313" key="3">
    <source>
        <dbReference type="EMBL" id="KGN84091.1"/>
    </source>
</evidence>
<protein>
    <recommendedName>
        <fullName evidence="5">Topoisomerase</fullName>
    </recommendedName>
</protein>
<name>A0A0A2EYX5_9PORP</name>
<dbReference type="eggNOG" id="COG0358">
    <property type="taxonomic scope" value="Bacteria"/>
</dbReference>
<dbReference type="RefSeq" id="WP_039422011.1">
    <property type="nucleotide sequence ID" value="NZ_JRAI01000079.1"/>
</dbReference>
<dbReference type="InterPro" id="IPR047731">
    <property type="entry name" value="Zinc_ribbon_put"/>
</dbReference>
<gene>
    <name evidence="3" type="ORF">HR08_09465</name>
</gene>